<dbReference type="Proteomes" id="UP001527882">
    <property type="component" value="Unassembled WGS sequence"/>
</dbReference>
<comment type="caution">
    <text evidence="2">The sequence shown here is derived from an EMBL/GenBank/DDBJ whole genome shotgun (WGS) entry which is preliminary data.</text>
</comment>
<name>A0ABT4Q6A9_9BACL</name>
<sequence>MKVSSIKAQVQIQQKTDHPNKVPFNGTLFYVDRPSENPPSGTSGRKLYISREVAENSLSSLEGMCVNASYWLDEHEVTNKIGVIETAWIEGDQVKVSGYLFGKDFPDQVNEIKERQGDIGMSLETTDTILEDYDYNGENVANATSIIFTGAAILYKWAAAYTTTAILAANKEAIKMDFEKLMEAINNVKADVTASVEKAKEDIKNDIMKDVNASIEALNKKADEVQAGKEKEETAPQRRSMDSTQLLAQGDNKAKETAELFAGIDKQELSAVDSMAAKLSAAFGQNN</sequence>
<reference evidence="2 3" key="1">
    <citation type="submission" date="2022-12" db="EMBL/GenBank/DDBJ databases">
        <title>Draft genome sequence of Paenibacillus sp. dW9.</title>
        <authorList>
            <person name="Choi E.-W."/>
            <person name="Kim D.-U."/>
        </authorList>
    </citation>
    <scope>NUCLEOTIDE SEQUENCE [LARGE SCALE GENOMIC DNA]</scope>
    <source>
        <strain evidence="3">dW9</strain>
    </source>
</reference>
<evidence type="ECO:0000313" key="3">
    <source>
        <dbReference type="Proteomes" id="UP001527882"/>
    </source>
</evidence>
<feature type="compositionally biased region" description="Basic and acidic residues" evidence="1">
    <location>
        <begin position="222"/>
        <end position="241"/>
    </location>
</feature>
<dbReference type="EMBL" id="JAQAGZ010000004">
    <property type="protein sequence ID" value="MCZ8512411.1"/>
    <property type="molecule type" value="Genomic_DNA"/>
</dbReference>
<dbReference type="RefSeq" id="WP_269880834.1">
    <property type="nucleotide sequence ID" value="NZ_JAQAGZ010000004.1"/>
</dbReference>
<accession>A0ABT4Q6A9</accession>
<evidence type="ECO:0000256" key="1">
    <source>
        <dbReference type="SAM" id="MobiDB-lite"/>
    </source>
</evidence>
<protein>
    <submittedName>
        <fullName evidence="2">Uncharacterized protein</fullName>
    </submittedName>
</protein>
<gene>
    <name evidence="2" type="ORF">O9H85_08185</name>
</gene>
<proteinExistence type="predicted"/>
<organism evidence="2 3">
    <name type="scientific">Paenibacillus gyeongsangnamensis</name>
    <dbReference type="NCBI Taxonomy" id="3388067"/>
    <lineage>
        <taxon>Bacteria</taxon>
        <taxon>Bacillati</taxon>
        <taxon>Bacillota</taxon>
        <taxon>Bacilli</taxon>
        <taxon>Bacillales</taxon>
        <taxon>Paenibacillaceae</taxon>
        <taxon>Paenibacillus</taxon>
    </lineage>
</organism>
<feature type="region of interest" description="Disordered" evidence="1">
    <location>
        <begin position="222"/>
        <end position="251"/>
    </location>
</feature>
<keyword evidence="3" id="KW-1185">Reference proteome</keyword>
<evidence type="ECO:0000313" key="2">
    <source>
        <dbReference type="EMBL" id="MCZ8512411.1"/>
    </source>
</evidence>